<gene>
    <name evidence="2" type="ORF">skT53_22570</name>
</gene>
<dbReference type="AlphaFoldDB" id="A0A7I8DDC0"/>
<dbReference type="Gene3D" id="3.20.20.450">
    <property type="entry name" value="EAL domain"/>
    <property type="match status" value="1"/>
</dbReference>
<organism evidence="2 3">
    <name type="scientific">Effusibacillus dendaii</name>
    <dbReference type="NCBI Taxonomy" id="2743772"/>
    <lineage>
        <taxon>Bacteria</taxon>
        <taxon>Bacillati</taxon>
        <taxon>Bacillota</taxon>
        <taxon>Bacilli</taxon>
        <taxon>Bacillales</taxon>
        <taxon>Alicyclobacillaceae</taxon>
        <taxon>Effusibacillus</taxon>
    </lineage>
</organism>
<dbReference type="Proteomes" id="UP000593802">
    <property type="component" value="Chromosome"/>
</dbReference>
<evidence type="ECO:0000259" key="1">
    <source>
        <dbReference type="PROSITE" id="PS50883"/>
    </source>
</evidence>
<dbReference type="InterPro" id="IPR035919">
    <property type="entry name" value="EAL_sf"/>
</dbReference>
<dbReference type="EMBL" id="AP023366">
    <property type="protein sequence ID" value="BCJ87272.1"/>
    <property type="molecule type" value="Genomic_DNA"/>
</dbReference>
<feature type="domain" description="EAL" evidence="1">
    <location>
        <begin position="1"/>
        <end position="106"/>
    </location>
</feature>
<dbReference type="InterPro" id="IPR050706">
    <property type="entry name" value="Cyclic-di-GMP_PDE-like"/>
</dbReference>
<reference evidence="2 3" key="1">
    <citation type="submission" date="2020-08" db="EMBL/GenBank/DDBJ databases">
        <title>Complete Genome Sequence of Effusibacillus dendaii Strain skT53, Isolated from Farmland soil.</title>
        <authorList>
            <person name="Konishi T."/>
            <person name="Kawasaki H."/>
        </authorList>
    </citation>
    <scope>NUCLEOTIDE SEQUENCE [LARGE SCALE GENOMIC DNA]</scope>
    <source>
        <strain evidence="3">skT53</strain>
    </source>
</reference>
<dbReference type="CDD" id="cd01948">
    <property type="entry name" value="EAL"/>
    <property type="match status" value="1"/>
</dbReference>
<accession>A0A7I8DDC0</accession>
<dbReference type="PANTHER" id="PTHR33121:SF76">
    <property type="entry name" value="SIGNALING PROTEIN"/>
    <property type="match status" value="1"/>
</dbReference>
<proteinExistence type="predicted"/>
<dbReference type="Pfam" id="PF00563">
    <property type="entry name" value="EAL"/>
    <property type="match status" value="1"/>
</dbReference>
<dbReference type="PANTHER" id="PTHR33121">
    <property type="entry name" value="CYCLIC DI-GMP PHOSPHODIESTERASE PDEF"/>
    <property type="match status" value="1"/>
</dbReference>
<dbReference type="PROSITE" id="PS50883">
    <property type="entry name" value="EAL"/>
    <property type="match status" value="1"/>
</dbReference>
<evidence type="ECO:0000313" key="3">
    <source>
        <dbReference type="Proteomes" id="UP000593802"/>
    </source>
</evidence>
<dbReference type="InterPro" id="IPR001633">
    <property type="entry name" value="EAL_dom"/>
</dbReference>
<name>A0A7I8DDC0_9BACL</name>
<dbReference type="RefSeq" id="WP_200757075.1">
    <property type="nucleotide sequence ID" value="NZ_AP023366.1"/>
</dbReference>
<sequence>MKDKGYAIALDDYGKGESSLRIIKQLHPDFVKLDRYFAMDLSVSKEKQNVIQLLVEMCQQKNIHLILEGIEEPTDLAIVKALGVHLGQGNLLGRPLPISEIHHKKG</sequence>
<keyword evidence="3" id="KW-1185">Reference proteome</keyword>
<dbReference type="GO" id="GO:0071111">
    <property type="term" value="F:cyclic-guanylate-specific phosphodiesterase activity"/>
    <property type="evidence" value="ECO:0007669"/>
    <property type="project" value="InterPro"/>
</dbReference>
<dbReference type="SUPFAM" id="SSF141868">
    <property type="entry name" value="EAL domain-like"/>
    <property type="match status" value="1"/>
</dbReference>
<evidence type="ECO:0000313" key="2">
    <source>
        <dbReference type="EMBL" id="BCJ87272.1"/>
    </source>
</evidence>
<protein>
    <recommendedName>
        <fullName evidence="1">EAL domain-containing protein</fullName>
    </recommendedName>
</protein>
<dbReference type="KEGG" id="eff:skT53_22570"/>